<dbReference type="EMBL" id="SUPK01000001">
    <property type="protein sequence ID" value="TJY44127.1"/>
    <property type="molecule type" value="Genomic_DNA"/>
</dbReference>
<evidence type="ECO:0000256" key="4">
    <source>
        <dbReference type="SAM" id="Phobius"/>
    </source>
</evidence>
<dbReference type="InterPro" id="IPR018062">
    <property type="entry name" value="HTH_AraC-typ_CS"/>
</dbReference>
<accession>A0A4U0FGR7</accession>
<organism evidence="6 7">
    <name type="scientific">Cohnella pontilimi</name>
    <dbReference type="NCBI Taxonomy" id="2564100"/>
    <lineage>
        <taxon>Bacteria</taxon>
        <taxon>Bacillati</taxon>
        <taxon>Bacillota</taxon>
        <taxon>Bacilli</taxon>
        <taxon>Bacillales</taxon>
        <taxon>Paenibacillaceae</taxon>
        <taxon>Cohnella</taxon>
    </lineage>
</organism>
<dbReference type="InterPro" id="IPR018060">
    <property type="entry name" value="HTH_AraC"/>
</dbReference>
<dbReference type="SMART" id="SM00342">
    <property type="entry name" value="HTH_ARAC"/>
    <property type="match status" value="1"/>
</dbReference>
<feature type="transmembrane region" description="Helical" evidence="4">
    <location>
        <begin position="295"/>
        <end position="317"/>
    </location>
</feature>
<dbReference type="GO" id="GO:0003700">
    <property type="term" value="F:DNA-binding transcription factor activity"/>
    <property type="evidence" value="ECO:0007669"/>
    <property type="project" value="InterPro"/>
</dbReference>
<keyword evidence="1" id="KW-0805">Transcription regulation</keyword>
<keyword evidence="4" id="KW-0472">Membrane</keyword>
<protein>
    <submittedName>
        <fullName evidence="6">Helix-turn-helix domain-containing protein</fullName>
    </submittedName>
</protein>
<reference evidence="6 7" key="1">
    <citation type="submission" date="2019-04" db="EMBL/GenBank/DDBJ databases">
        <title>Cohnella sp. nov., isolated from soil.</title>
        <authorList>
            <person name="Kim W."/>
        </authorList>
    </citation>
    <scope>NUCLEOTIDE SEQUENCE [LARGE SCALE GENOMIC DNA]</scope>
    <source>
        <strain evidence="6 7">CAU 1483</strain>
    </source>
</reference>
<dbReference type="InterPro" id="IPR009057">
    <property type="entry name" value="Homeodomain-like_sf"/>
</dbReference>
<dbReference type="Pfam" id="PF12833">
    <property type="entry name" value="HTH_18"/>
    <property type="match status" value="1"/>
</dbReference>
<keyword evidence="2" id="KW-0238">DNA-binding</keyword>
<proteinExistence type="predicted"/>
<keyword evidence="4" id="KW-0812">Transmembrane</keyword>
<dbReference type="Proteomes" id="UP000309673">
    <property type="component" value="Unassembled WGS sequence"/>
</dbReference>
<dbReference type="AlphaFoldDB" id="A0A4U0FGR7"/>
<dbReference type="Gene3D" id="1.10.10.60">
    <property type="entry name" value="Homeodomain-like"/>
    <property type="match status" value="2"/>
</dbReference>
<dbReference type="PANTHER" id="PTHR43280">
    <property type="entry name" value="ARAC-FAMILY TRANSCRIPTIONAL REGULATOR"/>
    <property type="match status" value="1"/>
</dbReference>
<feature type="transmembrane region" description="Helical" evidence="4">
    <location>
        <begin position="21"/>
        <end position="47"/>
    </location>
</feature>
<dbReference type="PROSITE" id="PS00041">
    <property type="entry name" value="HTH_ARAC_FAMILY_1"/>
    <property type="match status" value="1"/>
</dbReference>
<keyword evidence="7" id="KW-1185">Reference proteome</keyword>
<gene>
    <name evidence="6" type="ORF">E5161_01650</name>
</gene>
<keyword evidence="3" id="KW-0804">Transcription</keyword>
<evidence type="ECO:0000313" key="6">
    <source>
        <dbReference type="EMBL" id="TJY44127.1"/>
    </source>
</evidence>
<keyword evidence="4" id="KW-1133">Transmembrane helix</keyword>
<evidence type="ECO:0000256" key="2">
    <source>
        <dbReference type="ARBA" id="ARBA00023125"/>
    </source>
</evidence>
<dbReference type="PROSITE" id="PS01124">
    <property type="entry name" value="HTH_ARAC_FAMILY_2"/>
    <property type="match status" value="1"/>
</dbReference>
<dbReference type="OrthoDB" id="2647723at2"/>
<dbReference type="PRINTS" id="PR00032">
    <property type="entry name" value="HTHARAC"/>
</dbReference>
<sequence>MKLTGNMKALSTWRAKTPPSLFIWLLTCFLAIVLLLTSFLLYSLFFFRGHIKEEIIRYNEVNLKNTTGSYEHQLELIKNAVLTFSMIDRLSKLDNPDFDYAEAHLLMEDIDNLVVNPSLYLNNLIIHFETNGMMLERSRGSDAEKMIARYLNSPGYPDGFRKSELDQPPHLRVLPSSEFAEVDYNNRRSNSKQLMPVIIKNHNHPSVSLIAMADTEKMYQAFHRSINDNFYILDAAGRQLYDNKSMDSVTFPAFSDVQGYVKQGKYYFFYKKGEISGLTYVNIIQDDNIASQMKWNVTFVVLLILSILIAVAASFMFSVKLNKPVRKIVDSIARLQFSVPDRSHIKEYKLIQEKIEHILQTNRDISHNLQINHSLLRHYAYITKLKKIRGNVNFLSDLIDANKPYRFVLFQLTFKPGQLEEIEVDEERAASYISEYINQVMSEYCPSSLTFQMENDQILSVVYEEQPQRSLLDALKEIGHVLKLDYAYCFVTMAVGCRREAQEAFDLSYHQVKDLLLCRKFDDDVQLLFQNETKPAHIHFLLPVQEEEIDLGFRNGNEAHLLQIVKKELADLKKKAATEFEVRSFVGGLMLKAKKAYMLHRLDGDSLDVAHDLLKHCYTFEELESLLEIWMSKLSEPIRSKKEKRDHITSFVFEYIEKHYQQDVSLDTLADKLGITRSYLSTYFKEKTGIYFVDYVNRVRINLAKELLMNTDIKIQEAAARVGYQNINSFNRMFKKFTGVTPSEYRKTELTG</sequence>
<dbReference type="SUPFAM" id="SSF46689">
    <property type="entry name" value="Homeodomain-like"/>
    <property type="match status" value="2"/>
</dbReference>
<comment type="caution">
    <text evidence="6">The sequence shown here is derived from an EMBL/GenBank/DDBJ whole genome shotgun (WGS) entry which is preliminary data.</text>
</comment>
<dbReference type="GO" id="GO:0043565">
    <property type="term" value="F:sequence-specific DNA binding"/>
    <property type="evidence" value="ECO:0007669"/>
    <property type="project" value="InterPro"/>
</dbReference>
<evidence type="ECO:0000313" key="7">
    <source>
        <dbReference type="Proteomes" id="UP000309673"/>
    </source>
</evidence>
<evidence type="ECO:0000259" key="5">
    <source>
        <dbReference type="PROSITE" id="PS01124"/>
    </source>
</evidence>
<name>A0A4U0FGR7_9BACL</name>
<evidence type="ECO:0000256" key="3">
    <source>
        <dbReference type="ARBA" id="ARBA00023163"/>
    </source>
</evidence>
<dbReference type="InterPro" id="IPR020449">
    <property type="entry name" value="Tscrpt_reg_AraC-type_HTH"/>
</dbReference>
<dbReference type="RefSeq" id="WP_136775847.1">
    <property type="nucleotide sequence ID" value="NZ_SUPK01000001.1"/>
</dbReference>
<dbReference type="PANTHER" id="PTHR43280:SF28">
    <property type="entry name" value="HTH-TYPE TRANSCRIPTIONAL ACTIVATOR RHAS"/>
    <property type="match status" value="1"/>
</dbReference>
<feature type="domain" description="HTH araC/xylS-type" evidence="5">
    <location>
        <begin position="650"/>
        <end position="748"/>
    </location>
</feature>
<evidence type="ECO:0000256" key="1">
    <source>
        <dbReference type="ARBA" id="ARBA00023015"/>
    </source>
</evidence>